<dbReference type="PROSITE" id="PS51725">
    <property type="entry name" value="ABM"/>
    <property type="match status" value="1"/>
</dbReference>
<evidence type="ECO:0000313" key="4">
    <source>
        <dbReference type="Proteomes" id="UP000036513"/>
    </source>
</evidence>
<dbReference type="EMBL" id="JYNL01000030">
    <property type="protein sequence ID" value="KMO75340.1"/>
    <property type="molecule type" value="Genomic_DNA"/>
</dbReference>
<dbReference type="SUPFAM" id="SSF54909">
    <property type="entry name" value="Dimeric alpha+beta barrel"/>
    <property type="match status" value="1"/>
</dbReference>
<dbReference type="Gene3D" id="3.30.70.100">
    <property type="match status" value="1"/>
</dbReference>
<protein>
    <submittedName>
        <fullName evidence="3">Antibiotic biosynthesis monooxygenase</fullName>
    </submittedName>
</protein>
<keyword evidence="4" id="KW-1185">Reference proteome</keyword>
<accession>A0A0J6VW67</accession>
<name>A0A0J6VW67_9MYCO</name>
<evidence type="ECO:0000313" key="3">
    <source>
        <dbReference type="EMBL" id="KMO75340.1"/>
    </source>
</evidence>
<dbReference type="InterPro" id="IPR011008">
    <property type="entry name" value="Dimeric_a/b-barrel"/>
</dbReference>
<dbReference type="Proteomes" id="UP000036513">
    <property type="component" value="Unassembled WGS sequence"/>
</dbReference>
<proteinExistence type="predicted"/>
<reference evidence="3 4" key="1">
    <citation type="journal article" date="2015" name="Genome Biol. Evol.">
        <title>Characterization of Three Mycobacterium spp. with Potential Use in Bioremediation by Genome Sequencing and Comparative Genomics.</title>
        <authorList>
            <person name="Das S."/>
            <person name="Pettersson B.M."/>
            <person name="Behra P.R."/>
            <person name="Ramesh M."/>
            <person name="Dasgupta S."/>
            <person name="Bhattacharya A."/>
            <person name="Kirsebom L.A."/>
        </authorList>
    </citation>
    <scope>NUCLEOTIDE SEQUENCE [LARGE SCALE GENOMIC DNA]</scope>
    <source>
        <strain evidence="3 4">DSM 43826</strain>
    </source>
</reference>
<comment type="caution">
    <text evidence="3">The sequence shown here is derived from an EMBL/GenBank/DDBJ whole genome shotgun (WGS) entry which is preliminary data.</text>
</comment>
<evidence type="ECO:0000256" key="1">
    <source>
        <dbReference type="SAM" id="MobiDB-lite"/>
    </source>
</evidence>
<dbReference type="AlphaFoldDB" id="A0A0J6VW67"/>
<dbReference type="STRING" id="37916.MCHLDSM_03560"/>
<feature type="domain" description="ABM" evidence="2">
    <location>
        <begin position="10"/>
        <end position="103"/>
    </location>
</feature>
<organism evidence="3 4">
    <name type="scientific">Mycolicibacterium chlorophenolicum</name>
    <dbReference type="NCBI Taxonomy" id="37916"/>
    <lineage>
        <taxon>Bacteria</taxon>
        <taxon>Bacillati</taxon>
        <taxon>Actinomycetota</taxon>
        <taxon>Actinomycetes</taxon>
        <taxon>Mycobacteriales</taxon>
        <taxon>Mycobacteriaceae</taxon>
        <taxon>Mycolicibacterium</taxon>
    </lineage>
</organism>
<keyword evidence="3" id="KW-0503">Monooxygenase</keyword>
<dbReference type="PATRIC" id="fig|37916.4.peg.3493"/>
<feature type="region of interest" description="Disordered" evidence="1">
    <location>
        <begin position="71"/>
        <end position="90"/>
    </location>
</feature>
<gene>
    <name evidence="3" type="ORF">MCHLDSM_03560</name>
</gene>
<sequence>MGEPASAQMIIVAGHLMVDPADRESYLAGCATVVRQARAAPGCRDFAICADPVDPGRINVYEQWESPAAVEEFRGSGPSDEQRGAIRSGSVSEYRITDARTLFG</sequence>
<dbReference type="GO" id="GO:0004497">
    <property type="term" value="F:monooxygenase activity"/>
    <property type="evidence" value="ECO:0007669"/>
    <property type="project" value="UniProtKB-KW"/>
</dbReference>
<evidence type="ECO:0000259" key="2">
    <source>
        <dbReference type="PROSITE" id="PS51725"/>
    </source>
</evidence>
<dbReference type="Pfam" id="PF03992">
    <property type="entry name" value="ABM"/>
    <property type="match status" value="1"/>
</dbReference>
<dbReference type="InterPro" id="IPR007138">
    <property type="entry name" value="ABM_dom"/>
</dbReference>
<keyword evidence="3" id="KW-0560">Oxidoreductase</keyword>